<evidence type="ECO:0000313" key="2">
    <source>
        <dbReference type="Proteomes" id="UP001143910"/>
    </source>
</evidence>
<dbReference type="EMBL" id="JANJQO010000165">
    <property type="protein sequence ID" value="KAJ2980902.1"/>
    <property type="molecule type" value="Genomic_DNA"/>
</dbReference>
<dbReference type="Proteomes" id="UP001143910">
    <property type="component" value="Unassembled WGS sequence"/>
</dbReference>
<accession>A0ACC1NNJ5</accession>
<evidence type="ECO:0000313" key="1">
    <source>
        <dbReference type="EMBL" id="KAJ2980902.1"/>
    </source>
</evidence>
<gene>
    <name evidence="1" type="ORF">NQ176_g2355</name>
</gene>
<proteinExistence type="predicted"/>
<name>A0ACC1NNJ5_9HYPO</name>
<keyword evidence="2" id="KW-1185">Reference proteome</keyword>
<reference evidence="1" key="1">
    <citation type="submission" date="2022-08" db="EMBL/GenBank/DDBJ databases">
        <title>Genome Sequence of Lecanicillium fungicola.</title>
        <authorList>
            <person name="Buettner E."/>
        </authorList>
    </citation>
    <scope>NUCLEOTIDE SEQUENCE</scope>
    <source>
        <strain evidence="1">Babe33</strain>
    </source>
</reference>
<comment type="caution">
    <text evidence="1">The sequence shown here is derived from an EMBL/GenBank/DDBJ whole genome shotgun (WGS) entry which is preliminary data.</text>
</comment>
<organism evidence="1 2">
    <name type="scientific">Zarea fungicola</name>
    <dbReference type="NCBI Taxonomy" id="93591"/>
    <lineage>
        <taxon>Eukaryota</taxon>
        <taxon>Fungi</taxon>
        <taxon>Dikarya</taxon>
        <taxon>Ascomycota</taxon>
        <taxon>Pezizomycotina</taxon>
        <taxon>Sordariomycetes</taxon>
        <taxon>Hypocreomycetidae</taxon>
        <taxon>Hypocreales</taxon>
        <taxon>Cordycipitaceae</taxon>
        <taxon>Zarea</taxon>
    </lineage>
</organism>
<protein>
    <submittedName>
        <fullName evidence="1">Uncharacterized protein</fullName>
    </submittedName>
</protein>
<sequence>MVLAMVLYIISGIGITAEKDPHNANRGFLWSHMGWLIVKPDPKQAVSVDISDLTSDRVAMWQDKYFGPLCLFTGYVLPMMVAGFGWDDALGGLLYAGILRVFLFQQATNCVNSLAHILGDQPYADTHSPRDHLVTAILTFGEGYHNFHHEFPSDYRNGVNWFDYDPTKWCIGLCAFLGLADDLQTFESNEINKAVFQQKQKHLSIWEKKIQWGTPVDTLPVYTWEEFKALSDERRPDRKNLVCLAGIIYDVGGFVKSHPGGAGIVRANIGKDITAKFHGGVYNHSKAASNLLQNMRFGVLRFGLQVGDMLDDEEQGGT</sequence>